<dbReference type="RefSeq" id="WP_311071058.1">
    <property type="nucleotide sequence ID" value="NZ_CP134494.1"/>
</dbReference>
<dbReference type="Pfam" id="PF14657">
    <property type="entry name" value="Arm-DNA-bind_4"/>
    <property type="match status" value="1"/>
</dbReference>
<dbReference type="Pfam" id="PF14659">
    <property type="entry name" value="Phage_int_SAM_3"/>
    <property type="match status" value="1"/>
</dbReference>
<sequence length="380" mass="44223">MKGSLRKRGKKWYIIVDIGTDNGKRKQKWINTNCEKKSDAEKVLRDTLLKIDNNIFISPIKLTFTSFITDWLNNVIVNQVEETTWESYELVVTKHLIPYFEKSFKNLALQELKPIHIQKYYEYKSNPESGGLSPNTLRKHHANLKSSLDFAVRMGLLSSNPADRVVLPKKEKYRAKYYTVDQLEKLFEVCVGTPIESAVYIAAHYGLRRGEVLGLKWDAIDFKGKTITIKETRVKFGKKVVTKKPKSESSYRTLPLIRKIEEYLKLLKKKQKKSKLLFGKEYNDGGYICCWDEGTPLKTDYLNHKFKKIIRENNLEEIRFHDLRHSTASYLLKNGMSLKEIQVWLGHSDLNTTANIYAHTDMEMKKQTAKKIDGIFSKDL</sequence>
<comment type="similarity">
    <text evidence="1">Belongs to the 'phage' integrase family.</text>
</comment>
<keyword evidence="9" id="KW-1185">Reference proteome</keyword>
<evidence type="ECO:0000256" key="1">
    <source>
        <dbReference type="ARBA" id="ARBA00008857"/>
    </source>
</evidence>
<feature type="domain" description="Tyr recombinase" evidence="6">
    <location>
        <begin position="173"/>
        <end position="370"/>
    </location>
</feature>
<dbReference type="Proteomes" id="UP001303324">
    <property type="component" value="Chromosome"/>
</dbReference>
<dbReference type="InterPro" id="IPR011010">
    <property type="entry name" value="DNA_brk_join_enz"/>
</dbReference>
<organism evidence="8 9">
    <name type="scientific">Mesobacillus jeotgali</name>
    <dbReference type="NCBI Taxonomy" id="129985"/>
    <lineage>
        <taxon>Bacteria</taxon>
        <taxon>Bacillati</taxon>
        <taxon>Bacillota</taxon>
        <taxon>Bacilli</taxon>
        <taxon>Bacillales</taxon>
        <taxon>Bacillaceae</taxon>
        <taxon>Mesobacillus</taxon>
    </lineage>
</organism>
<evidence type="ECO:0000313" key="9">
    <source>
        <dbReference type="Proteomes" id="UP001303324"/>
    </source>
</evidence>
<dbReference type="InterPro" id="IPR050090">
    <property type="entry name" value="Tyrosine_recombinase_XerCD"/>
</dbReference>
<dbReference type="InterPro" id="IPR002104">
    <property type="entry name" value="Integrase_catalytic"/>
</dbReference>
<evidence type="ECO:0000256" key="5">
    <source>
        <dbReference type="PROSITE-ProRule" id="PRU01248"/>
    </source>
</evidence>
<gene>
    <name evidence="8" type="ORF">RH061_14095</name>
</gene>
<reference evidence="8 9" key="1">
    <citation type="submission" date="2023-09" db="EMBL/GenBank/DDBJ databases">
        <title>Microbial mechanism of fulvic acid promoting antimony reduction mineralization in rice fields.</title>
        <authorList>
            <person name="Chen G."/>
            <person name="Lan J."/>
        </authorList>
    </citation>
    <scope>NUCLEOTIDE SEQUENCE [LARGE SCALE GENOMIC DNA]</scope>
    <source>
        <strain evidence="8 9">PS1</strain>
    </source>
</reference>
<evidence type="ECO:0000256" key="2">
    <source>
        <dbReference type="ARBA" id="ARBA00022908"/>
    </source>
</evidence>
<dbReference type="EMBL" id="CP134494">
    <property type="protein sequence ID" value="WNF21327.1"/>
    <property type="molecule type" value="Genomic_DNA"/>
</dbReference>
<accession>A0ABY9VBQ6</accession>
<dbReference type="PANTHER" id="PTHR30349:SF41">
    <property type="entry name" value="INTEGRASE_RECOMBINASE PROTEIN MJ0367-RELATED"/>
    <property type="match status" value="1"/>
</dbReference>
<dbReference type="PANTHER" id="PTHR30349">
    <property type="entry name" value="PHAGE INTEGRASE-RELATED"/>
    <property type="match status" value="1"/>
</dbReference>
<evidence type="ECO:0000256" key="3">
    <source>
        <dbReference type="ARBA" id="ARBA00023125"/>
    </source>
</evidence>
<dbReference type="InterPro" id="IPR004107">
    <property type="entry name" value="Integrase_SAM-like_N"/>
</dbReference>
<evidence type="ECO:0000313" key="8">
    <source>
        <dbReference type="EMBL" id="WNF21327.1"/>
    </source>
</evidence>
<keyword evidence="2" id="KW-0229">DNA integration</keyword>
<dbReference type="Pfam" id="PF00589">
    <property type="entry name" value="Phage_integrase"/>
    <property type="match status" value="1"/>
</dbReference>
<evidence type="ECO:0000259" key="7">
    <source>
        <dbReference type="PROSITE" id="PS51900"/>
    </source>
</evidence>
<protein>
    <submittedName>
        <fullName evidence="8">Tyrosine-type recombinase/integrase</fullName>
    </submittedName>
</protein>
<evidence type="ECO:0000256" key="4">
    <source>
        <dbReference type="ARBA" id="ARBA00023172"/>
    </source>
</evidence>
<dbReference type="CDD" id="cd01189">
    <property type="entry name" value="INT_ICEBs1_C_like"/>
    <property type="match status" value="1"/>
</dbReference>
<dbReference type="PROSITE" id="PS51898">
    <property type="entry name" value="TYR_RECOMBINASE"/>
    <property type="match status" value="1"/>
</dbReference>
<keyword evidence="4" id="KW-0233">DNA recombination</keyword>
<dbReference type="Gene3D" id="1.10.150.130">
    <property type="match status" value="1"/>
</dbReference>
<dbReference type="InterPro" id="IPR044068">
    <property type="entry name" value="CB"/>
</dbReference>
<dbReference type="PROSITE" id="PS51900">
    <property type="entry name" value="CB"/>
    <property type="match status" value="1"/>
</dbReference>
<dbReference type="InterPro" id="IPR013762">
    <property type="entry name" value="Integrase-like_cat_sf"/>
</dbReference>
<name>A0ABY9VBQ6_9BACI</name>
<proteinExistence type="inferred from homology"/>
<dbReference type="Gene3D" id="1.10.443.10">
    <property type="entry name" value="Intergrase catalytic core"/>
    <property type="match status" value="1"/>
</dbReference>
<dbReference type="SUPFAM" id="SSF56349">
    <property type="entry name" value="DNA breaking-rejoining enzymes"/>
    <property type="match status" value="1"/>
</dbReference>
<keyword evidence="3 5" id="KW-0238">DNA-binding</keyword>
<evidence type="ECO:0000259" key="6">
    <source>
        <dbReference type="PROSITE" id="PS51898"/>
    </source>
</evidence>
<feature type="domain" description="Core-binding (CB)" evidence="7">
    <location>
        <begin position="62"/>
        <end position="152"/>
    </location>
</feature>
<dbReference type="InterPro" id="IPR010998">
    <property type="entry name" value="Integrase_recombinase_N"/>
</dbReference>
<dbReference type="InterPro" id="IPR028259">
    <property type="entry name" value="AP2-like_int_N"/>
</dbReference>